<organism evidence="3 4">
    <name type="scientific">Actinidia rufa</name>
    <dbReference type="NCBI Taxonomy" id="165716"/>
    <lineage>
        <taxon>Eukaryota</taxon>
        <taxon>Viridiplantae</taxon>
        <taxon>Streptophyta</taxon>
        <taxon>Embryophyta</taxon>
        <taxon>Tracheophyta</taxon>
        <taxon>Spermatophyta</taxon>
        <taxon>Magnoliopsida</taxon>
        <taxon>eudicotyledons</taxon>
        <taxon>Gunneridae</taxon>
        <taxon>Pentapetalae</taxon>
        <taxon>asterids</taxon>
        <taxon>Ericales</taxon>
        <taxon>Actinidiaceae</taxon>
        <taxon>Actinidia</taxon>
    </lineage>
</organism>
<keyword evidence="4" id="KW-1185">Reference proteome</keyword>
<dbReference type="EMBL" id="BJWL01000012">
    <property type="protein sequence ID" value="GFY98343.1"/>
    <property type="molecule type" value="Genomic_DNA"/>
</dbReference>
<dbReference type="Proteomes" id="UP000585474">
    <property type="component" value="Unassembled WGS sequence"/>
</dbReference>
<feature type="transmembrane region" description="Helical" evidence="2">
    <location>
        <begin position="12"/>
        <end position="35"/>
    </location>
</feature>
<name>A0A7J0FID8_9ERIC</name>
<feature type="region of interest" description="Disordered" evidence="1">
    <location>
        <begin position="49"/>
        <end position="70"/>
    </location>
</feature>
<reference evidence="3 4" key="1">
    <citation type="submission" date="2019-07" db="EMBL/GenBank/DDBJ databases">
        <title>De Novo Assembly of kiwifruit Actinidia rufa.</title>
        <authorList>
            <person name="Sugita-Konishi S."/>
            <person name="Sato K."/>
            <person name="Mori E."/>
            <person name="Abe Y."/>
            <person name="Kisaki G."/>
            <person name="Hamano K."/>
            <person name="Suezawa K."/>
            <person name="Otani M."/>
            <person name="Fukuda T."/>
            <person name="Manabe T."/>
            <person name="Gomi K."/>
            <person name="Tabuchi M."/>
            <person name="Akimitsu K."/>
            <person name="Kataoka I."/>
        </authorList>
    </citation>
    <scope>NUCLEOTIDE SEQUENCE [LARGE SCALE GENOMIC DNA]</scope>
    <source>
        <strain evidence="4">cv. Fuchu</strain>
    </source>
</reference>
<evidence type="ECO:0000256" key="2">
    <source>
        <dbReference type="SAM" id="Phobius"/>
    </source>
</evidence>
<sequence length="247" mass="25907">MKDGTSRVIIGATLVTVGTLAIVLGLILVLLFELYCSLLLRCRRLPTTTSNPTATATATPNGSSSHPHQPQSLQSFYAQGVLQAPRIFLFPQVGTKEANKLDIEKQHAQPHQEPNSSISVTSPKPMEKAKLQGGSIANGCGGDGFVYISNPIYHGTGGEDTPFETPHSSPLRLETGGSYSSSSDGDGKEQCSLPNTPPLTPMKELPAEACSVSLRDAKSLATSGSDSNSKNGLYSSSSGSPCTSPSW</sequence>
<proteinExistence type="predicted"/>
<feature type="region of interest" description="Disordered" evidence="1">
    <location>
        <begin position="157"/>
        <end position="247"/>
    </location>
</feature>
<evidence type="ECO:0000313" key="4">
    <source>
        <dbReference type="Proteomes" id="UP000585474"/>
    </source>
</evidence>
<keyword evidence="2" id="KW-0472">Membrane</keyword>
<accession>A0A7J0FID8</accession>
<gene>
    <name evidence="3" type="ORF">Acr_12g0008840</name>
</gene>
<evidence type="ECO:0000256" key="1">
    <source>
        <dbReference type="SAM" id="MobiDB-lite"/>
    </source>
</evidence>
<feature type="region of interest" description="Disordered" evidence="1">
    <location>
        <begin position="104"/>
        <end position="135"/>
    </location>
</feature>
<dbReference type="OrthoDB" id="680110at2759"/>
<dbReference type="AlphaFoldDB" id="A0A7J0FID8"/>
<feature type="compositionally biased region" description="Polar residues" evidence="1">
    <location>
        <begin position="112"/>
        <end position="122"/>
    </location>
</feature>
<evidence type="ECO:0000313" key="3">
    <source>
        <dbReference type="EMBL" id="GFY98343.1"/>
    </source>
</evidence>
<feature type="compositionally biased region" description="Low complexity" evidence="1">
    <location>
        <begin position="225"/>
        <end position="247"/>
    </location>
</feature>
<comment type="caution">
    <text evidence="3">The sequence shown here is derived from an EMBL/GenBank/DDBJ whole genome shotgun (WGS) entry which is preliminary data.</text>
</comment>
<keyword evidence="2" id="KW-0812">Transmembrane</keyword>
<protein>
    <submittedName>
        <fullName evidence="3">Uncharacterized protein</fullName>
    </submittedName>
</protein>
<keyword evidence="2" id="KW-1133">Transmembrane helix</keyword>